<protein>
    <recommendedName>
        <fullName evidence="5">ATPase family associated with various cellular activities (AAA)</fullName>
    </recommendedName>
</protein>
<evidence type="ECO:0000313" key="4">
    <source>
        <dbReference type="Proteomes" id="UP000198636"/>
    </source>
</evidence>
<evidence type="ECO:0008006" key="5">
    <source>
        <dbReference type="Google" id="ProtNLM"/>
    </source>
</evidence>
<evidence type="ECO:0000256" key="2">
    <source>
        <dbReference type="ARBA" id="ARBA00022840"/>
    </source>
</evidence>
<accession>A0A1G5KVG0</accession>
<dbReference type="PANTHER" id="PTHR42960:SF1">
    <property type="entry name" value="YCF46 PROTEIN"/>
    <property type="match status" value="1"/>
</dbReference>
<dbReference type="InterPro" id="IPR027417">
    <property type="entry name" value="P-loop_NTPase"/>
</dbReference>
<dbReference type="PANTHER" id="PTHR42960">
    <property type="entry name" value="YCF46 PROTEIN"/>
    <property type="match status" value="1"/>
</dbReference>
<keyword evidence="4" id="KW-1185">Reference proteome</keyword>
<keyword evidence="2" id="KW-0067">ATP-binding</keyword>
<dbReference type="SUPFAM" id="SSF52540">
    <property type="entry name" value="P-loop containing nucleoside triphosphate hydrolases"/>
    <property type="match status" value="1"/>
</dbReference>
<evidence type="ECO:0000313" key="3">
    <source>
        <dbReference type="EMBL" id="SCZ03919.1"/>
    </source>
</evidence>
<sequence>MLPSELLRRGRFDELFFVDLPSEEERREIIDLYANKYLKMKLSDNTMEEVVKVTDGFTGADIESSIRDIAYRLIANEELQLTDELLLTSLKNVVPLSQTSPKK</sequence>
<keyword evidence="1" id="KW-0547">Nucleotide-binding</keyword>
<dbReference type="GO" id="GO:0005524">
    <property type="term" value="F:ATP binding"/>
    <property type="evidence" value="ECO:0007669"/>
    <property type="project" value="UniProtKB-KW"/>
</dbReference>
<dbReference type="Proteomes" id="UP000198636">
    <property type="component" value="Unassembled WGS sequence"/>
</dbReference>
<organism evidence="3 4">
    <name type="scientific">Alkaliphilus peptidifermentans DSM 18978</name>
    <dbReference type="NCBI Taxonomy" id="1120976"/>
    <lineage>
        <taxon>Bacteria</taxon>
        <taxon>Bacillati</taxon>
        <taxon>Bacillota</taxon>
        <taxon>Clostridia</taxon>
        <taxon>Peptostreptococcales</taxon>
        <taxon>Natronincolaceae</taxon>
        <taxon>Alkaliphilus</taxon>
    </lineage>
</organism>
<reference evidence="3 4" key="1">
    <citation type="submission" date="2016-10" db="EMBL/GenBank/DDBJ databases">
        <authorList>
            <person name="de Groot N.N."/>
        </authorList>
    </citation>
    <scope>NUCLEOTIDE SEQUENCE [LARGE SCALE GENOMIC DNA]</scope>
    <source>
        <strain evidence="3 4">DSM 18978</strain>
    </source>
</reference>
<dbReference type="STRING" id="1120976.SAMN03080606_03763"/>
<dbReference type="AlphaFoldDB" id="A0A1G5KVG0"/>
<proteinExistence type="predicted"/>
<dbReference type="Gene3D" id="3.40.50.300">
    <property type="entry name" value="P-loop containing nucleotide triphosphate hydrolases"/>
    <property type="match status" value="1"/>
</dbReference>
<evidence type="ECO:0000256" key="1">
    <source>
        <dbReference type="ARBA" id="ARBA00022741"/>
    </source>
</evidence>
<name>A0A1G5KVG0_9FIRM</name>
<dbReference type="RefSeq" id="WP_207647944.1">
    <property type="nucleotide sequence ID" value="NZ_FMUS01000031.1"/>
</dbReference>
<dbReference type="EMBL" id="FMUS01000031">
    <property type="protein sequence ID" value="SCZ03919.1"/>
    <property type="molecule type" value="Genomic_DNA"/>
</dbReference>
<gene>
    <name evidence="3" type="ORF">SAMN03080606_03763</name>
</gene>
<dbReference type="InterPro" id="IPR052381">
    <property type="entry name" value="AAA_domain_protein"/>
</dbReference>
<dbReference type="Gene3D" id="1.10.8.60">
    <property type="match status" value="1"/>
</dbReference>